<feature type="transmembrane region" description="Helical" evidence="7">
    <location>
        <begin position="972"/>
        <end position="992"/>
    </location>
</feature>
<feature type="transmembrane region" description="Helical" evidence="7">
    <location>
        <begin position="998"/>
        <end position="1022"/>
    </location>
</feature>
<dbReference type="STRING" id="1157490.EL26_02560"/>
<feature type="transmembrane region" description="Helical" evidence="7">
    <location>
        <begin position="279"/>
        <end position="302"/>
    </location>
</feature>
<protein>
    <submittedName>
        <fullName evidence="9">Membrane protein</fullName>
    </submittedName>
</protein>
<name>A0A074LRY5_9BACL</name>
<proteinExistence type="inferred from homology"/>
<dbReference type="SUPFAM" id="SSF58104">
    <property type="entry name" value="Methyl-accepting chemotaxis protein (MCP) signaling domain"/>
    <property type="match status" value="1"/>
</dbReference>
<organism evidence="9 10">
    <name type="scientific">Tumebacillus flagellatus</name>
    <dbReference type="NCBI Taxonomy" id="1157490"/>
    <lineage>
        <taxon>Bacteria</taxon>
        <taxon>Bacillati</taxon>
        <taxon>Bacillota</taxon>
        <taxon>Bacilli</taxon>
        <taxon>Bacillales</taxon>
        <taxon>Alicyclobacillaceae</taxon>
        <taxon>Tumebacillus</taxon>
    </lineage>
</organism>
<dbReference type="RefSeq" id="WP_038084078.1">
    <property type="nucleotide sequence ID" value="NZ_JMIR01000002.1"/>
</dbReference>
<feature type="transmembrane region" description="Helical" evidence="7">
    <location>
        <begin position="929"/>
        <end position="951"/>
    </location>
</feature>
<dbReference type="InterPro" id="IPR050545">
    <property type="entry name" value="Mycobact_MmpL"/>
</dbReference>
<evidence type="ECO:0000256" key="7">
    <source>
        <dbReference type="SAM" id="Phobius"/>
    </source>
</evidence>
<keyword evidence="5 7" id="KW-1133">Transmembrane helix</keyword>
<keyword evidence="10" id="KW-1185">Reference proteome</keyword>
<feature type="transmembrane region" description="Helical" evidence="7">
    <location>
        <begin position="203"/>
        <end position="224"/>
    </location>
</feature>
<dbReference type="eggNOG" id="COG2409">
    <property type="taxonomic scope" value="Bacteria"/>
</dbReference>
<dbReference type="OrthoDB" id="9782006at2"/>
<dbReference type="Proteomes" id="UP000027931">
    <property type="component" value="Unassembled WGS sequence"/>
</dbReference>
<keyword evidence="3" id="KW-1003">Cell membrane</keyword>
<feature type="transmembrane region" description="Helical" evidence="7">
    <location>
        <begin position="365"/>
        <end position="382"/>
    </location>
</feature>
<dbReference type="PANTHER" id="PTHR33406">
    <property type="entry name" value="MEMBRANE PROTEIN MJ1562-RELATED"/>
    <property type="match status" value="1"/>
</dbReference>
<sequence>MKTIVKLKWLWLLLWIAAAVGLTLGAPNMEQLVHDKGQINVPDGYSSSTAAHLLDEMNKDKGAQDESAVLVFHDDKGLSSTELDDAKSAVESMKQNQDQYGITSVVSHFDTKELEKNMVSKDGKTVIVLVNFSIKDRTPAEARDALNKAVANVKVEHYYTGNLLINEDVIQSSQDGLKKTEWITVVFILGILLLVFRSLVAPFIPLVTVGISYVVAQSVVAFLVDLFNFPLSNFTQIFMVAVMFGIGTDYCILLISRFKEELAHGHDRLNAILNTYRTAGRTVFFSGLAVLVGFVSIGFSQFSLYRSAVAVAVGVAVLLLALITLVPFFMGVLGTTIFWPSKGSLEHKQSKVWGAVGSFSLKRPLWAIVILAVIIVPFLTAYKGSTSFNSLEELGDKYDSVKAFNAISNGFGPGESMPSKVVLKVDKPMDTSAGLATVEQVSRELLQVDGVKAVRSATRPSGDAVEEFGIPKQAVQLGDGLGQGTDALGQINKGLTDASKALSDNAPKLNQAVTGANQLIDGTNALKSGVSQLSDGLKQIEKGLQDGSVGAADLSKGLKQAKASADQLATASQDLLSHYNEVGSGLAQISQAYEGVAQQTAGLAQGLSSVGTGLNAVAQKHPELQTDPDFLKAQGTLTGLQTGAAQLNDGLTKLNQQLAGAIKGLNDVNTGFQQAVDGQKALSDGLKKLADGLDQLQAGIAQAADGQGQIVTKLPSVTSGFDQLTTGQKQLANGFKDLNSQLGLLTDGLNKSADGLSQVSGGLKTADDYLKELSSNPNADLSGWYIPDEALKDADFQKALDTYMSKDRKTVTFDVVFDGNPYAVDTLKKVDGLQDAVARALKGTDYAGATYAVSGVTSINNDLKNISASDYSRTLMMMLIGIGIILVLMFRSIVMPLYILASLMLTYYTSMAIAEVIFVRLLGHTGISWAVPFFGFVLLMALGVDYSIFLMDRFKEYRHLKPTEAILLAMKNMGGVIISAAVILGGTFAAMLPSGVMSLLQIATIVLCGLALYALVMLPLFVPVMVRMFGEANWWPFMGKPKEAKQQKQVEAIL</sequence>
<dbReference type="Gene3D" id="1.10.287.950">
    <property type="entry name" value="Methyl-accepting chemotaxis protein"/>
    <property type="match status" value="1"/>
</dbReference>
<dbReference type="PANTHER" id="PTHR33406:SF6">
    <property type="entry name" value="MEMBRANE PROTEIN YDGH-RELATED"/>
    <property type="match status" value="1"/>
</dbReference>
<evidence type="ECO:0000256" key="3">
    <source>
        <dbReference type="ARBA" id="ARBA00022475"/>
    </source>
</evidence>
<feature type="transmembrane region" description="Helical" evidence="7">
    <location>
        <begin position="308"/>
        <end position="339"/>
    </location>
</feature>
<feature type="transmembrane region" description="Helical" evidence="7">
    <location>
        <begin position="236"/>
        <end position="258"/>
    </location>
</feature>
<keyword evidence="6 7" id="KW-0472">Membrane</keyword>
<dbReference type="NCBIfam" id="TIGR03057">
    <property type="entry name" value="xxxLxxG_by_4"/>
    <property type="match status" value="2"/>
</dbReference>
<feature type="domain" description="Membrane transport protein MMPL" evidence="8">
    <location>
        <begin position="750"/>
        <end position="1040"/>
    </location>
</feature>
<dbReference type="eggNOG" id="COG1511">
    <property type="taxonomic scope" value="Bacteria"/>
</dbReference>
<dbReference type="GO" id="GO:0005886">
    <property type="term" value="C:plasma membrane"/>
    <property type="evidence" value="ECO:0007669"/>
    <property type="project" value="UniProtKB-SubCell"/>
</dbReference>
<evidence type="ECO:0000313" key="9">
    <source>
        <dbReference type="EMBL" id="KEO84911.1"/>
    </source>
</evidence>
<evidence type="ECO:0000256" key="2">
    <source>
        <dbReference type="ARBA" id="ARBA00010157"/>
    </source>
</evidence>
<evidence type="ECO:0000259" key="8">
    <source>
        <dbReference type="Pfam" id="PF03176"/>
    </source>
</evidence>
<gene>
    <name evidence="9" type="ORF">EL26_02560</name>
</gene>
<evidence type="ECO:0000256" key="6">
    <source>
        <dbReference type="ARBA" id="ARBA00023136"/>
    </source>
</evidence>
<keyword evidence="4 7" id="KW-0812">Transmembrane</keyword>
<evidence type="ECO:0000256" key="4">
    <source>
        <dbReference type="ARBA" id="ARBA00022692"/>
    </source>
</evidence>
<feature type="transmembrane region" description="Helical" evidence="7">
    <location>
        <begin position="180"/>
        <end position="196"/>
    </location>
</feature>
<comment type="similarity">
    <text evidence="2">Belongs to the resistance-nodulation-cell division (RND) (TC 2.A.6) family. MmpL subfamily.</text>
</comment>
<comment type="subcellular location">
    <subcellularLocation>
        <location evidence="1">Cell membrane</location>
        <topology evidence="1">Multi-pass membrane protein</topology>
    </subcellularLocation>
</comment>
<evidence type="ECO:0000256" key="1">
    <source>
        <dbReference type="ARBA" id="ARBA00004651"/>
    </source>
</evidence>
<dbReference type="InterPro" id="IPR004869">
    <property type="entry name" value="MMPL_dom"/>
</dbReference>
<feature type="transmembrane region" description="Helical" evidence="7">
    <location>
        <begin position="871"/>
        <end position="890"/>
    </location>
</feature>
<comment type="caution">
    <text evidence="9">The sequence shown here is derived from an EMBL/GenBank/DDBJ whole genome shotgun (WGS) entry which is preliminary data.</text>
</comment>
<dbReference type="AlphaFoldDB" id="A0A074LRY5"/>
<feature type="transmembrane region" description="Helical" evidence="7">
    <location>
        <begin position="897"/>
        <end position="923"/>
    </location>
</feature>
<accession>A0A074LRY5</accession>
<evidence type="ECO:0000256" key="5">
    <source>
        <dbReference type="ARBA" id="ARBA00022989"/>
    </source>
</evidence>
<feature type="domain" description="Membrane transport protein MMPL" evidence="8">
    <location>
        <begin position="46"/>
        <end position="365"/>
    </location>
</feature>
<dbReference type="SUPFAM" id="SSF82866">
    <property type="entry name" value="Multidrug efflux transporter AcrB transmembrane domain"/>
    <property type="match status" value="2"/>
</dbReference>
<reference evidence="9 10" key="1">
    <citation type="journal article" date="2013" name="Int. J. Syst. Evol. Microbiol.">
        <title>Tumebacillus flagellatus sp. nov., an alpha-amylase/pullulanase-producing bacterium isolated from cassava wastewater.</title>
        <authorList>
            <person name="Wang Q."/>
            <person name="Xie N."/>
            <person name="Qin Y."/>
            <person name="Shen N."/>
            <person name="Zhu J."/>
            <person name="Mi H."/>
            <person name="Huang R."/>
        </authorList>
    </citation>
    <scope>NUCLEOTIDE SEQUENCE [LARGE SCALE GENOMIC DNA]</scope>
    <source>
        <strain evidence="9 10">GST4</strain>
    </source>
</reference>
<dbReference type="EMBL" id="JMIR01000002">
    <property type="protein sequence ID" value="KEO84911.1"/>
    <property type="molecule type" value="Genomic_DNA"/>
</dbReference>
<evidence type="ECO:0000313" key="10">
    <source>
        <dbReference type="Proteomes" id="UP000027931"/>
    </source>
</evidence>
<dbReference type="InterPro" id="IPR023908">
    <property type="entry name" value="xxxLxxG_rpt"/>
</dbReference>
<dbReference type="Pfam" id="PF03176">
    <property type="entry name" value="MMPL"/>
    <property type="match status" value="2"/>
</dbReference>
<dbReference type="Gene3D" id="1.20.1640.10">
    <property type="entry name" value="Multidrug efflux transporter AcrB transmembrane domain"/>
    <property type="match status" value="2"/>
</dbReference>